<keyword evidence="4" id="KW-1003">Cell membrane</keyword>
<reference evidence="9 10" key="2">
    <citation type="submission" date="2010-03" db="EMBL/GenBank/DDBJ databases">
        <authorList>
            <person name="Pajon A."/>
        </authorList>
    </citation>
    <scope>NUCLEOTIDE SEQUENCE [LARGE SCALE GENOMIC DNA]</scope>
    <source>
        <strain evidence="9 10">SGP1</strain>
    </source>
</reference>
<evidence type="ECO:0000256" key="5">
    <source>
        <dbReference type="ARBA" id="ARBA00022692"/>
    </source>
</evidence>
<dbReference type="SUPFAM" id="SSF81345">
    <property type="entry name" value="ABC transporter involved in vitamin B12 uptake, BtuC"/>
    <property type="match status" value="1"/>
</dbReference>
<dbReference type="GO" id="GO:0033214">
    <property type="term" value="P:siderophore-iron import into cell"/>
    <property type="evidence" value="ECO:0007669"/>
    <property type="project" value="TreeGrafter"/>
</dbReference>
<keyword evidence="6 8" id="KW-1133">Transmembrane helix</keyword>
<dbReference type="GO" id="GO:0022857">
    <property type="term" value="F:transmembrane transporter activity"/>
    <property type="evidence" value="ECO:0007669"/>
    <property type="project" value="InterPro"/>
</dbReference>
<feature type="transmembrane region" description="Helical" evidence="8">
    <location>
        <begin position="327"/>
        <end position="345"/>
    </location>
</feature>
<protein>
    <submittedName>
        <fullName evidence="9">ABC-type Fe3+-siderophore transport system, permease component</fullName>
    </submittedName>
</protein>
<feature type="transmembrane region" description="Helical" evidence="8">
    <location>
        <begin position="76"/>
        <end position="93"/>
    </location>
</feature>
<proteinExistence type="inferred from homology"/>
<feature type="transmembrane region" description="Helical" evidence="8">
    <location>
        <begin position="105"/>
        <end position="125"/>
    </location>
</feature>
<dbReference type="Gene3D" id="1.10.3470.10">
    <property type="entry name" value="ABC transporter involved in vitamin B12 uptake, BtuC"/>
    <property type="match status" value="1"/>
</dbReference>
<keyword evidence="3" id="KW-0813">Transport</keyword>
<dbReference type="GO" id="GO:0005886">
    <property type="term" value="C:plasma membrane"/>
    <property type="evidence" value="ECO:0007669"/>
    <property type="project" value="UniProtKB-SubCell"/>
</dbReference>
<keyword evidence="5 8" id="KW-0812">Transmembrane</keyword>
<evidence type="ECO:0000256" key="3">
    <source>
        <dbReference type="ARBA" id="ARBA00022448"/>
    </source>
</evidence>
<dbReference type="CDD" id="cd06550">
    <property type="entry name" value="TM_ABC_iron-siderophores_like"/>
    <property type="match status" value="1"/>
</dbReference>
<dbReference type="EMBL" id="FP929056">
    <property type="protein sequence ID" value="CBL28685.1"/>
    <property type="molecule type" value="Genomic_DNA"/>
</dbReference>
<dbReference type="Pfam" id="PF01032">
    <property type="entry name" value="FecCD"/>
    <property type="match status" value="1"/>
</dbReference>
<name>A0AB94IY64_9BACT</name>
<evidence type="ECO:0000256" key="2">
    <source>
        <dbReference type="ARBA" id="ARBA00007935"/>
    </source>
</evidence>
<keyword evidence="7 8" id="KW-0472">Membrane</keyword>
<feature type="transmembrane region" description="Helical" evidence="8">
    <location>
        <begin position="299"/>
        <end position="321"/>
    </location>
</feature>
<comment type="similarity">
    <text evidence="2">Belongs to the binding-protein-dependent transport system permease family. FecCD subfamily.</text>
</comment>
<dbReference type="RefSeq" id="WP_015556832.1">
    <property type="nucleotide sequence ID" value="NC_021038.1"/>
</dbReference>
<evidence type="ECO:0000256" key="1">
    <source>
        <dbReference type="ARBA" id="ARBA00004651"/>
    </source>
</evidence>
<feature type="transmembrane region" description="Helical" evidence="8">
    <location>
        <begin position="218"/>
        <end position="238"/>
    </location>
</feature>
<sequence>MSPLSPFRRTGVPALVLLALLLLTMTFGVSTGPVPIPFGRVWGIVLHQVFPDWQAMAQDWPQNEVSIVWQLRLPRVLLGAIVGAGLMMAGAAIQSLVRNSLADPYLLGISSGGCAGAVAALLLLGKVLGSSYTGLSTVFLMAFLGSLLAFGLVLLIAAQGEGLTPMRMILSGLAVSYMFTALTNFMVYLNQRSGAESAMFWMLGGLGGARWDRLPIPLAVTAACLVLLVLQGRSLNALMLGDESAAALGVDVRRFRRFLFALTSLLTGTLVAVSGSIGFVGLVVPHVMRMTVGADHRRILPLGALVGAIFLILADAFSRAVLAPRELPLGVVTGFVGAPFFIWLLRRSGRQGRS</sequence>
<reference evidence="10" key="1">
    <citation type="submission" date="2010-03" db="EMBL/GenBank/DDBJ databases">
        <title>The genome sequence of Synergistetes sp. SGP1.</title>
        <authorList>
            <consortium name="metaHIT consortium -- http://www.metahit.eu/"/>
            <person name="Pajon A."/>
            <person name="Turner K."/>
            <person name="Parkhill J."/>
            <person name="Wade W."/>
            <person name="Vartoukian S."/>
        </authorList>
    </citation>
    <scope>NUCLEOTIDE SEQUENCE [LARGE SCALE GENOMIC DNA]</scope>
    <source>
        <strain evidence="10">SGP1</strain>
    </source>
</reference>
<organism evidence="9 10">
    <name type="scientific">Fretibacterium fastidiosum</name>
    <dbReference type="NCBI Taxonomy" id="651822"/>
    <lineage>
        <taxon>Bacteria</taxon>
        <taxon>Thermotogati</taxon>
        <taxon>Synergistota</taxon>
        <taxon>Synergistia</taxon>
        <taxon>Synergistales</taxon>
        <taxon>Aminobacteriaceae</taxon>
        <taxon>Fretibacterium</taxon>
    </lineage>
</organism>
<gene>
    <name evidence="9" type="ORF">SY1_17840</name>
</gene>
<feature type="transmembrane region" description="Helical" evidence="8">
    <location>
        <begin position="258"/>
        <end position="287"/>
    </location>
</feature>
<feature type="transmembrane region" description="Helical" evidence="8">
    <location>
        <begin position="169"/>
        <end position="188"/>
    </location>
</feature>
<dbReference type="PANTHER" id="PTHR30472">
    <property type="entry name" value="FERRIC ENTEROBACTIN TRANSPORT SYSTEM PERMEASE PROTEIN"/>
    <property type="match status" value="1"/>
</dbReference>
<dbReference type="InterPro" id="IPR037294">
    <property type="entry name" value="ABC_BtuC-like"/>
</dbReference>
<evidence type="ECO:0000256" key="8">
    <source>
        <dbReference type="SAM" id="Phobius"/>
    </source>
</evidence>
<dbReference type="AlphaFoldDB" id="A0AB94IY64"/>
<evidence type="ECO:0000313" key="9">
    <source>
        <dbReference type="EMBL" id="CBL28685.1"/>
    </source>
</evidence>
<evidence type="ECO:0000256" key="7">
    <source>
        <dbReference type="ARBA" id="ARBA00023136"/>
    </source>
</evidence>
<dbReference type="InterPro" id="IPR000522">
    <property type="entry name" value="ABC_transptr_permease_BtuC"/>
</dbReference>
<evidence type="ECO:0000256" key="4">
    <source>
        <dbReference type="ARBA" id="ARBA00022475"/>
    </source>
</evidence>
<dbReference type="FunFam" id="1.10.3470.10:FF:000001">
    <property type="entry name" value="Vitamin B12 ABC transporter permease BtuC"/>
    <property type="match status" value="1"/>
</dbReference>
<feature type="transmembrane region" description="Helical" evidence="8">
    <location>
        <begin position="137"/>
        <end position="157"/>
    </location>
</feature>
<evidence type="ECO:0000313" key="10">
    <source>
        <dbReference type="Proteomes" id="UP000008957"/>
    </source>
</evidence>
<keyword evidence="10" id="KW-1185">Reference proteome</keyword>
<accession>A0AB94IY64</accession>
<dbReference type="KEGG" id="sbr:SY1_17840"/>
<dbReference type="Proteomes" id="UP000008957">
    <property type="component" value="Chromosome"/>
</dbReference>
<dbReference type="PANTHER" id="PTHR30472:SF67">
    <property type="entry name" value="PERMEASE OF ABC TRANSPORTER-RELATED"/>
    <property type="match status" value="1"/>
</dbReference>
<evidence type="ECO:0000256" key="6">
    <source>
        <dbReference type="ARBA" id="ARBA00022989"/>
    </source>
</evidence>
<comment type="subcellular location">
    <subcellularLocation>
        <location evidence="1">Cell membrane</location>
        <topology evidence="1">Multi-pass membrane protein</topology>
    </subcellularLocation>
</comment>